<evidence type="ECO:0000313" key="3">
    <source>
        <dbReference type="Proteomes" id="UP000051845"/>
    </source>
</evidence>
<sequence length="306" mass="34798">MANESNEGAACAWQPKKKPSAILNQRFSTGDLPIEPNRYSLIWAYFCPWANPVKMEIDLLGLDNVIASSPIYSLRHTGIDDDWFFGPSETDEDPILEINRVSIAYKKADPGFDSRPTIPALVDVKTGAVVISQSATLLEELGSEWRDFTAPDAPDLFPEAERDDISALSKRIADLSKIINGASTATSQEGFNRLSDRFFNELKDFNQRLANQAYLFGEHLTTADLMLFARLLRFDLVWYYTAKLNQHKLQDYPNLWRYARVLYSNPIIKADTDFDKIKQHFYQVTQKVTSFDHVIPAGPDMSDWTD</sequence>
<feature type="domain" description="GST C-terminal" evidence="1">
    <location>
        <begin position="158"/>
        <end position="291"/>
    </location>
</feature>
<evidence type="ECO:0000313" key="2">
    <source>
        <dbReference type="EMBL" id="KRM75274.1"/>
    </source>
</evidence>
<dbReference type="InterPro" id="IPR036282">
    <property type="entry name" value="Glutathione-S-Trfase_C_sf"/>
</dbReference>
<dbReference type="InterPro" id="IPR010987">
    <property type="entry name" value="Glutathione-S-Trfase_C-like"/>
</dbReference>
<dbReference type="PANTHER" id="PTHR32419:SF6">
    <property type="entry name" value="GLUTATHIONE S-TRANSFERASE OMEGA-LIKE 1-RELATED"/>
    <property type="match status" value="1"/>
</dbReference>
<dbReference type="InterPro" id="IPR016639">
    <property type="entry name" value="GST_Omega/GSH"/>
</dbReference>
<dbReference type="PATRIC" id="fig|1423733.4.peg.2575"/>
<gene>
    <name evidence="2" type="ORF">FC82_GL002461</name>
</gene>
<dbReference type="AlphaFoldDB" id="A0A0R2B873"/>
<dbReference type="GO" id="GO:0004364">
    <property type="term" value="F:glutathione transferase activity"/>
    <property type="evidence" value="ECO:0007669"/>
    <property type="project" value="InterPro"/>
</dbReference>
<evidence type="ECO:0000259" key="1">
    <source>
        <dbReference type="PROSITE" id="PS50405"/>
    </source>
</evidence>
<keyword evidence="2" id="KW-0808">Transferase</keyword>
<dbReference type="PROSITE" id="PS50405">
    <property type="entry name" value="GST_CTER"/>
    <property type="match status" value="1"/>
</dbReference>
<dbReference type="EMBL" id="AYYR01000054">
    <property type="protein sequence ID" value="KRM75274.1"/>
    <property type="molecule type" value="Genomic_DNA"/>
</dbReference>
<dbReference type="Proteomes" id="UP000051845">
    <property type="component" value="Unassembled WGS sequence"/>
</dbReference>
<dbReference type="Pfam" id="PF13410">
    <property type="entry name" value="GST_C_2"/>
    <property type="match status" value="1"/>
</dbReference>
<dbReference type="PANTHER" id="PTHR32419">
    <property type="entry name" value="GLUTATHIONYL-HYDROQUINONE REDUCTASE"/>
    <property type="match status" value="1"/>
</dbReference>
<dbReference type="RefSeq" id="WP_054762352.1">
    <property type="nucleotide sequence ID" value="NZ_AYYR01000054.1"/>
</dbReference>
<proteinExistence type="predicted"/>
<reference evidence="2 3" key="1">
    <citation type="journal article" date="2015" name="Genome Announc.">
        <title>Expanding the biotechnology potential of lactobacilli through comparative genomics of 213 strains and associated genera.</title>
        <authorList>
            <person name="Sun Z."/>
            <person name="Harris H.M."/>
            <person name="McCann A."/>
            <person name="Guo C."/>
            <person name="Argimon S."/>
            <person name="Zhang W."/>
            <person name="Yang X."/>
            <person name="Jeffery I.B."/>
            <person name="Cooney J.C."/>
            <person name="Kagawa T.F."/>
            <person name="Liu W."/>
            <person name="Song Y."/>
            <person name="Salvetti E."/>
            <person name="Wrobel A."/>
            <person name="Rasinkangas P."/>
            <person name="Parkhill J."/>
            <person name="Rea M.C."/>
            <person name="O'Sullivan O."/>
            <person name="Ritari J."/>
            <person name="Douillard F.P."/>
            <person name="Paul Ross R."/>
            <person name="Yang R."/>
            <person name="Briner A.E."/>
            <person name="Felis G.E."/>
            <person name="de Vos W.M."/>
            <person name="Barrangou R."/>
            <person name="Klaenhammer T.R."/>
            <person name="Caufield P.W."/>
            <person name="Cui Y."/>
            <person name="Zhang H."/>
            <person name="O'Toole P.W."/>
        </authorList>
    </citation>
    <scope>NUCLEOTIDE SEQUENCE [LARGE SCALE GENOMIC DNA]</scope>
    <source>
        <strain evidence="2 3">DSM 20515</strain>
    </source>
</reference>
<dbReference type="SUPFAM" id="SSF47616">
    <property type="entry name" value="GST C-terminal domain-like"/>
    <property type="match status" value="1"/>
</dbReference>
<dbReference type="Gene3D" id="1.20.1050.10">
    <property type="match status" value="1"/>
</dbReference>
<organism evidence="2 3">
    <name type="scientific">Secundilactobacillus collinoides DSM 20515 = JCM 1123</name>
    <dbReference type="NCBI Taxonomy" id="1423733"/>
    <lineage>
        <taxon>Bacteria</taxon>
        <taxon>Bacillati</taxon>
        <taxon>Bacillota</taxon>
        <taxon>Bacilli</taxon>
        <taxon>Lactobacillales</taxon>
        <taxon>Lactobacillaceae</taxon>
        <taxon>Secundilactobacillus</taxon>
    </lineage>
</organism>
<dbReference type="GO" id="GO:0005737">
    <property type="term" value="C:cytoplasm"/>
    <property type="evidence" value="ECO:0007669"/>
    <property type="project" value="TreeGrafter"/>
</dbReference>
<accession>A0A0R2B873</accession>
<protein>
    <submittedName>
        <fullName evidence="2">Glutathione S-transferase domain protein</fullName>
    </submittedName>
</protein>
<name>A0A0R2B873_SECCO</name>
<dbReference type="Gene3D" id="3.40.30.10">
    <property type="entry name" value="Glutaredoxin"/>
    <property type="match status" value="1"/>
</dbReference>
<comment type="caution">
    <text evidence="2">The sequence shown here is derived from an EMBL/GenBank/DDBJ whole genome shotgun (WGS) entry which is preliminary data.</text>
</comment>